<protein>
    <submittedName>
        <fullName evidence="1">Uncharacterized protein</fullName>
    </submittedName>
</protein>
<gene>
    <name evidence="1" type="ORF">SPHA_72421</name>
</gene>
<evidence type="ECO:0000313" key="1">
    <source>
        <dbReference type="EMBL" id="CAE1322475.1"/>
    </source>
</evidence>
<dbReference type="EMBL" id="CAHIKZ030005323">
    <property type="protein sequence ID" value="CAE1322475.1"/>
    <property type="molecule type" value="Genomic_DNA"/>
</dbReference>
<proteinExistence type="predicted"/>
<reference evidence="1" key="1">
    <citation type="submission" date="2021-01" db="EMBL/GenBank/DDBJ databases">
        <authorList>
            <person name="Li R."/>
            <person name="Bekaert M."/>
        </authorList>
    </citation>
    <scope>NUCLEOTIDE SEQUENCE</scope>
    <source>
        <strain evidence="1">Farmed</strain>
    </source>
</reference>
<dbReference type="Proteomes" id="UP000597762">
    <property type="component" value="Unassembled WGS sequence"/>
</dbReference>
<evidence type="ECO:0000313" key="2">
    <source>
        <dbReference type="Proteomes" id="UP000597762"/>
    </source>
</evidence>
<keyword evidence="2" id="KW-1185">Reference proteome</keyword>
<name>A0A812EHI7_ACAPH</name>
<accession>A0A812EHI7</accession>
<dbReference type="AlphaFoldDB" id="A0A812EHI7"/>
<organism evidence="1 2">
    <name type="scientific">Acanthosepion pharaonis</name>
    <name type="common">Pharaoh cuttlefish</name>
    <name type="synonym">Sepia pharaonis</name>
    <dbReference type="NCBI Taxonomy" id="158019"/>
    <lineage>
        <taxon>Eukaryota</taxon>
        <taxon>Metazoa</taxon>
        <taxon>Spiralia</taxon>
        <taxon>Lophotrochozoa</taxon>
        <taxon>Mollusca</taxon>
        <taxon>Cephalopoda</taxon>
        <taxon>Coleoidea</taxon>
        <taxon>Decapodiformes</taxon>
        <taxon>Sepiida</taxon>
        <taxon>Sepiina</taxon>
        <taxon>Sepiidae</taxon>
        <taxon>Acanthosepion</taxon>
    </lineage>
</organism>
<sequence length="243" mass="27921">MCSPSSPSILCSLSDDSVNSKSIPFIPNCLEDRNDRCSKRICMDDVMSKLLDTAPSTSNLITSANENKVQSDTISTDEYITNCLSGEIDAKNQSENDFEKTDNMASLNKADDKHDVTYRNRIFHLRRSFSESALMLVKDGDVLMKEATDEQIQENLRSLRFDLDKLFNESEVIITKYVEHFWNFIEKTEEESTANNSQSPIPMSERLACIEDFTNTLRKEFKEYNNMIKRIVGEYKSFSLAFY</sequence>
<comment type="caution">
    <text evidence="1">The sequence shown here is derived from an EMBL/GenBank/DDBJ whole genome shotgun (WGS) entry which is preliminary data.</text>
</comment>